<dbReference type="OrthoDB" id="1881at2759"/>
<name>A0A0C3DT72_9AGAM</name>
<feature type="region of interest" description="Disordered" evidence="1">
    <location>
        <begin position="1"/>
        <end position="35"/>
    </location>
</feature>
<dbReference type="InParanoid" id="A0A0C3DT72"/>
<accession>A0A0C3DT72</accession>
<feature type="compositionally biased region" description="Polar residues" evidence="1">
    <location>
        <begin position="8"/>
        <end position="26"/>
    </location>
</feature>
<dbReference type="EMBL" id="KN822032">
    <property type="protein sequence ID" value="KIM63825.1"/>
    <property type="molecule type" value="Genomic_DNA"/>
</dbReference>
<dbReference type="HOGENOM" id="CLU_2185496_0_0_1"/>
<dbReference type="AlphaFoldDB" id="A0A0C3DT72"/>
<sequence>MLPRGRTHAQSCTRSMDHSMTSSPNLKKTPPRSPVQISINDAIDDSAWFDTRLVQGLRLGLRLMKDESPLRPFKPHPPMVYRHALLGLVPPCVIRVACMIGISIKCQPV</sequence>
<keyword evidence="3" id="KW-1185">Reference proteome</keyword>
<proteinExistence type="predicted"/>
<organism evidence="2 3">
    <name type="scientific">Scleroderma citrinum Foug A</name>
    <dbReference type="NCBI Taxonomy" id="1036808"/>
    <lineage>
        <taxon>Eukaryota</taxon>
        <taxon>Fungi</taxon>
        <taxon>Dikarya</taxon>
        <taxon>Basidiomycota</taxon>
        <taxon>Agaricomycotina</taxon>
        <taxon>Agaricomycetes</taxon>
        <taxon>Agaricomycetidae</taxon>
        <taxon>Boletales</taxon>
        <taxon>Sclerodermatineae</taxon>
        <taxon>Sclerodermataceae</taxon>
        <taxon>Scleroderma</taxon>
    </lineage>
</organism>
<evidence type="ECO:0000313" key="2">
    <source>
        <dbReference type="EMBL" id="KIM63825.1"/>
    </source>
</evidence>
<dbReference type="Proteomes" id="UP000053989">
    <property type="component" value="Unassembled WGS sequence"/>
</dbReference>
<reference evidence="2 3" key="1">
    <citation type="submission" date="2014-04" db="EMBL/GenBank/DDBJ databases">
        <authorList>
            <consortium name="DOE Joint Genome Institute"/>
            <person name="Kuo A."/>
            <person name="Kohler A."/>
            <person name="Nagy L.G."/>
            <person name="Floudas D."/>
            <person name="Copeland A."/>
            <person name="Barry K.W."/>
            <person name="Cichocki N."/>
            <person name="Veneault-Fourrey C."/>
            <person name="LaButti K."/>
            <person name="Lindquist E.A."/>
            <person name="Lipzen A."/>
            <person name="Lundell T."/>
            <person name="Morin E."/>
            <person name="Murat C."/>
            <person name="Sun H."/>
            <person name="Tunlid A."/>
            <person name="Henrissat B."/>
            <person name="Grigoriev I.V."/>
            <person name="Hibbett D.S."/>
            <person name="Martin F."/>
            <person name="Nordberg H.P."/>
            <person name="Cantor M.N."/>
            <person name="Hua S.X."/>
        </authorList>
    </citation>
    <scope>NUCLEOTIDE SEQUENCE [LARGE SCALE GENOMIC DNA]</scope>
    <source>
        <strain evidence="2 3">Foug A</strain>
    </source>
</reference>
<gene>
    <name evidence="2" type="ORF">SCLCIDRAFT_690942</name>
</gene>
<evidence type="ECO:0000256" key="1">
    <source>
        <dbReference type="SAM" id="MobiDB-lite"/>
    </source>
</evidence>
<protein>
    <submittedName>
        <fullName evidence="2">Uncharacterized protein</fullName>
    </submittedName>
</protein>
<reference evidence="3" key="2">
    <citation type="submission" date="2015-01" db="EMBL/GenBank/DDBJ databases">
        <title>Evolutionary Origins and Diversification of the Mycorrhizal Mutualists.</title>
        <authorList>
            <consortium name="DOE Joint Genome Institute"/>
            <consortium name="Mycorrhizal Genomics Consortium"/>
            <person name="Kohler A."/>
            <person name="Kuo A."/>
            <person name="Nagy L.G."/>
            <person name="Floudas D."/>
            <person name="Copeland A."/>
            <person name="Barry K.W."/>
            <person name="Cichocki N."/>
            <person name="Veneault-Fourrey C."/>
            <person name="LaButti K."/>
            <person name="Lindquist E.A."/>
            <person name="Lipzen A."/>
            <person name="Lundell T."/>
            <person name="Morin E."/>
            <person name="Murat C."/>
            <person name="Riley R."/>
            <person name="Ohm R."/>
            <person name="Sun H."/>
            <person name="Tunlid A."/>
            <person name="Henrissat B."/>
            <person name="Grigoriev I.V."/>
            <person name="Hibbett D.S."/>
            <person name="Martin F."/>
        </authorList>
    </citation>
    <scope>NUCLEOTIDE SEQUENCE [LARGE SCALE GENOMIC DNA]</scope>
    <source>
        <strain evidence="3">Foug A</strain>
    </source>
</reference>
<evidence type="ECO:0000313" key="3">
    <source>
        <dbReference type="Proteomes" id="UP000053989"/>
    </source>
</evidence>